<dbReference type="EMBL" id="BK032696">
    <property type="protein sequence ID" value="DAF55669.1"/>
    <property type="molecule type" value="Genomic_DNA"/>
</dbReference>
<keyword evidence="1" id="KW-0812">Transmembrane</keyword>
<name>A0A8S5SX78_9VIRU</name>
<evidence type="ECO:0000313" key="2">
    <source>
        <dbReference type="EMBL" id="DAF55669.1"/>
    </source>
</evidence>
<accession>A0A8S5SX78</accession>
<sequence length="54" mass="6422">MHFYTILTVDFFYNTIFNTILKVDFFITPFLTLKLLFCQFLYSRTSEVARGQVG</sequence>
<keyword evidence="1" id="KW-0472">Membrane</keyword>
<organism evidence="2">
    <name type="scientific">Microviridae sp. ctoGr7</name>
    <dbReference type="NCBI Taxonomy" id="2827649"/>
    <lineage>
        <taxon>Viruses</taxon>
        <taxon>Monodnaviria</taxon>
        <taxon>Sangervirae</taxon>
        <taxon>Phixviricota</taxon>
        <taxon>Malgrandaviricetes</taxon>
        <taxon>Petitvirales</taxon>
        <taxon>Microviridae</taxon>
    </lineage>
</organism>
<evidence type="ECO:0000256" key="1">
    <source>
        <dbReference type="SAM" id="Phobius"/>
    </source>
</evidence>
<reference evidence="2" key="1">
    <citation type="journal article" date="2021" name="Proc. Natl. Acad. Sci. U.S.A.">
        <title>A Catalog of Tens of Thousands of Viruses from Human Metagenomes Reveals Hidden Associations with Chronic Diseases.</title>
        <authorList>
            <person name="Tisza M.J."/>
            <person name="Buck C.B."/>
        </authorList>
    </citation>
    <scope>NUCLEOTIDE SEQUENCE</scope>
    <source>
        <strain evidence="2">CtoGr7</strain>
    </source>
</reference>
<proteinExistence type="predicted"/>
<protein>
    <submittedName>
        <fullName evidence="2">Uncharacterized protein</fullName>
    </submittedName>
</protein>
<keyword evidence="1" id="KW-1133">Transmembrane helix</keyword>
<feature type="transmembrane region" description="Helical" evidence="1">
    <location>
        <begin position="20"/>
        <end position="42"/>
    </location>
</feature>